<feature type="compositionally biased region" description="Basic residues" evidence="3">
    <location>
        <begin position="1"/>
        <end position="12"/>
    </location>
</feature>
<evidence type="ECO:0000313" key="4">
    <source>
        <dbReference type="EMBL" id="MEQ2180851.1"/>
    </source>
</evidence>
<evidence type="ECO:0000256" key="1">
    <source>
        <dbReference type="ARBA" id="ARBA00022737"/>
    </source>
</evidence>
<sequence>MKAKGRQKKKKSRETDDHLGSVFKKPHPLSPPSLLCLFLIDNHDMQESPPHSVLCVMMMNAEQNVYLIPCFLLEEKQPIIYSYICIRLSLLGFGFVTFENEDVVEKVCEIHFHEINNKM</sequence>
<dbReference type="Proteomes" id="UP001476798">
    <property type="component" value="Unassembled WGS sequence"/>
</dbReference>
<comment type="caution">
    <text evidence="4">The sequence shown here is derived from an EMBL/GenBank/DDBJ whole genome shotgun (WGS) entry which is preliminary data.</text>
</comment>
<keyword evidence="5" id="KW-1185">Reference proteome</keyword>
<evidence type="ECO:0000256" key="2">
    <source>
        <dbReference type="ARBA" id="ARBA00022884"/>
    </source>
</evidence>
<dbReference type="EMBL" id="JAHRIO010070221">
    <property type="protein sequence ID" value="MEQ2180851.1"/>
    <property type="molecule type" value="Genomic_DNA"/>
</dbReference>
<protein>
    <recommendedName>
        <fullName evidence="6">RRM domain-containing protein</fullName>
    </recommendedName>
</protein>
<evidence type="ECO:0000313" key="5">
    <source>
        <dbReference type="Proteomes" id="UP001476798"/>
    </source>
</evidence>
<accession>A0ABV0PBL4</accession>
<dbReference type="Gene3D" id="3.30.70.330">
    <property type="match status" value="1"/>
</dbReference>
<dbReference type="PANTHER" id="PTHR48032:SF17">
    <property type="entry name" value="RNA-BINDING PROTEIN MUSASHI HOMOLOG 2-LIKE ISOFORM X1"/>
    <property type="match status" value="1"/>
</dbReference>
<keyword evidence="2" id="KW-0694">RNA-binding</keyword>
<evidence type="ECO:0000256" key="3">
    <source>
        <dbReference type="SAM" id="MobiDB-lite"/>
    </source>
</evidence>
<organism evidence="4 5">
    <name type="scientific">Goodea atripinnis</name>
    <dbReference type="NCBI Taxonomy" id="208336"/>
    <lineage>
        <taxon>Eukaryota</taxon>
        <taxon>Metazoa</taxon>
        <taxon>Chordata</taxon>
        <taxon>Craniata</taxon>
        <taxon>Vertebrata</taxon>
        <taxon>Euteleostomi</taxon>
        <taxon>Actinopterygii</taxon>
        <taxon>Neopterygii</taxon>
        <taxon>Teleostei</taxon>
        <taxon>Neoteleostei</taxon>
        <taxon>Acanthomorphata</taxon>
        <taxon>Ovalentaria</taxon>
        <taxon>Atherinomorphae</taxon>
        <taxon>Cyprinodontiformes</taxon>
        <taxon>Goodeidae</taxon>
        <taxon>Goodea</taxon>
    </lineage>
</organism>
<reference evidence="4 5" key="1">
    <citation type="submission" date="2021-06" db="EMBL/GenBank/DDBJ databases">
        <authorList>
            <person name="Palmer J.M."/>
        </authorList>
    </citation>
    <scope>NUCLEOTIDE SEQUENCE [LARGE SCALE GENOMIC DNA]</scope>
    <source>
        <strain evidence="4 5">GA_2019</strain>
        <tissue evidence="4">Muscle</tissue>
    </source>
</reference>
<evidence type="ECO:0008006" key="6">
    <source>
        <dbReference type="Google" id="ProtNLM"/>
    </source>
</evidence>
<keyword evidence="1" id="KW-0677">Repeat</keyword>
<gene>
    <name evidence="4" type="ORF">GOODEAATRI_005568</name>
</gene>
<feature type="region of interest" description="Disordered" evidence="3">
    <location>
        <begin position="1"/>
        <end position="30"/>
    </location>
</feature>
<proteinExistence type="predicted"/>
<dbReference type="InterPro" id="IPR012677">
    <property type="entry name" value="Nucleotide-bd_a/b_plait_sf"/>
</dbReference>
<name>A0ABV0PBL4_9TELE</name>
<feature type="non-terminal residue" evidence="4">
    <location>
        <position position="119"/>
    </location>
</feature>
<dbReference type="PANTHER" id="PTHR48032">
    <property type="entry name" value="RNA-BINDING PROTEIN MUSASHI HOMOLOG RBP6"/>
    <property type="match status" value="1"/>
</dbReference>